<keyword evidence="3" id="KW-0482">Metalloprotease</keyword>
<dbReference type="GO" id="GO:0008237">
    <property type="term" value="F:metallopeptidase activity"/>
    <property type="evidence" value="ECO:0007669"/>
    <property type="project" value="UniProtKB-KW"/>
</dbReference>
<gene>
    <name evidence="3" type="ORF">CH371_01475</name>
</gene>
<feature type="transmembrane region" description="Helical" evidence="1">
    <location>
        <begin position="240"/>
        <end position="256"/>
    </location>
</feature>
<protein>
    <submittedName>
        <fullName evidence="3">CPBP family intramembrane metalloprotease domain-containing protein</fullName>
    </submittedName>
</protein>
<organism evidence="3 4">
    <name type="scientific">Leptospira wolffii</name>
    <dbReference type="NCBI Taxonomy" id="409998"/>
    <lineage>
        <taxon>Bacteria</taxon>
        <taxon>Pseudomonadati</taxon>
        <taxon>Spirochaetota</taxon>
        <taxon>Spirochaetia</taxon>
        <taxon>Leptospirales</taxon>
        <taxon>Leptospiraceae</taxon>
        <taxon>Leptospira</taxon>
    </lineage>
</organism>
<feature type="transmembrane region" description="Helical" evidence="1">
    <location>
        <begin position="126"/>
        <end position="145"/>
    </location>
</feature>
<dbReference type="GO" id="GO:0080120">
    <property type="term" value="P:CAAX-box protein maturation"/>
    <property type="evidence" value="ECO:0007669"/>
    <property type="project" value="UniProtKB-ARBA"/>
</dbReference>
<dbReference type="AlphaFoldDB" id="A0A2M9ZEF2"/>
<keyword evidence="1" id="KW-0812">Transmembrane</keyword>
<reference evidence="3 4" key="1">
    <citation type="submission" date="2017-07" db="EMBL/GenBank/DDBJ databases">
        <title>Leptospira spp. isolated from tropical soils.</title>
        <authorList>
            <person name="Thibeaux R."/>
            <person name="Iraola G."/>
            <person name="Ferres I."/>
            <person name="Bierque E."/>
            <person name="Girault D."/>
            <person name="Soupe-Gilbert M.-E."/>
            <person name="Picardeau M."/>
            <person name="Goarant C."/>
        </authorList>
    </citation>
    <scope>NUCLEOTIDE SEQUENCE [LARGE SCALE GENOMIC DNA]</scope>
    <source>
        <strain evidence="3 4">FH2-C-A2</strain>
    </source>
</reference>
<evidence type="ECO:0000313" key="3">
    <source>
        <dbReference type="EMBL" id="PJZ66799.1"/>
    </source>
</evidence>
<keyword evidence="3" id="KW-0645">Protease</keyword>
<dbReference type="EMBL" id="NPDT01000001">
    <property type="protein sequence ID" value="PJZ66799.1"/>
    <property type="molecule type" value="Genomic_DNA"/>
</dbReference>
<name>A0A2M9ZEF2_9LEPT</name>
<keyword evidence="3" id="KW-0378">Hydrolase</keyword>
<evidence type="ECO:0000256" key="1">
    <source>
        <dbReference type="SAM" id="Phobius"/>
    </source>
</evidence>
<feature type="transmembrane region" description="Helical" evidence="1">
    <location>
        <begin position="262"/>
        <end position="280"/>
    </location>
</feature>
<sequence length="311" mass="35615">MNLLKESLKDFFETRKDRLSFGGVFLLFFLVWIFNYNSGFVPKIFVSLKDEQVYLLVFFFLFYTMGAFLIYPIVLSLYGKLKEFKSSILPILGIVFVLTLVSSARMKDTSLLSFLDHSQVRIGMLVLNYISNIAIYLALPLFWFLSKKDSEDRFLGLDKPPRFGEVLFLLGIMIIPIALASFSLSFLSVYPRFANRLPDGYLDYPPTIWIILFELTYAVGFASLETFFRGYLVFPFSGRFGSKPAVLAMAFLYGLLHFTKPMFEALGSFFGGFVLGLISYRTKSVYAGILIHIGVAWAMELFATLQFLYFL</sequence>
<dbReference type="GO" id="GO:0004175">
    <property type="term" value="F:endopeptidase activity"/>
    <property type="evidence" value="ECO:0007669"/>
    <property type="project" value="UniProtKB-ARBA"/>
</dbReference>
<dbReference type="InterPro" id="IPR003675">
    <property type="entry name" value="Rce1/LyrA-like_dom"/>
</dbReference>
<feature type="transmembrane region" description="Helical" evidence="1">
    <location>
        <begin position="287"/>
        <end position="309"/>
    </location>
</feature>
<dbReference type="Proteomes" id="UP000231912">
    <property type="component" value="Unassembled WGS sequence"/>
</dbReference>
<feature type="transmembrane region" description="Helical" evidence="1">
    <location>
        <begin position="21"/>
        <end position="41"/>
    </location>
</feature>
<keyword evidence="1" id="KW-0472">Membrane</keyword>
<evidence type="ECO:0000259" key="2">
    <source>
        <dbReference type="Pfam" id="PF02517"/>
    </source>
</evidence>
<comment type="caution">
    <text evidence="3">The sequence shown here is derived from an EMBL/GenBank/DDBJ whole genome shotgun (WGS) entry which is preliminary data.</text>
</comment>
<dbReference type="Pfam" id="PF02517">
    <property type="entry name" value="Rce1-like"/>
    <property type="match status" value="1"/>
</dbReference>
<evidence type="ECO:0000313" key="4">
    <source>
        <dbReference type="Proteomes" id="UP000231912"/>
    </source>
</evidence>
<proteinExistence type="predicted"/>
<dbReference type="RefSeq" id="WP_100757393.1">
    <property type="nucleotide sequence ID" value="NZ_NPDT01000001.1"/>
</dbReference>
<feature type="transmembrane region" description="Helical" evidence="1">
    <location>
        <begin position="53"/>
        <end position="75"/>
    </location>
</feature>
<accession>A0A2M9ZEF2</accession>
<feature type="transmembrane region" description="Helical" evidence="1">
    <location>
        <begin position="207"/>
        <end position="228"/>
    </location>
</feature>
<feature type="domain" description="CAAX prenyl protease 2/Lysostaphin resistance protein A-like" evidence="2">
    <location>
        <begin position="214"/>
        <end position="295"/>
    </location>
</feature>
<dbReference type="GO" id="GO:0006508">
    <property type="term" value="P:proteolysis"/>
    <property type="evidence" value="ECO:0007669"/>
    <property type="project" value="UniProtKB-KW"/>
</dbReference>
<keyword evidence="1" id="KW-1133">Transmembrane helix</keyword>
<feature type="transmembrane region" description="Helical" evidence="1">
    <location>
        <begin position="166"/>
        <end position="187"/>
    </location>
</feature>
<feature type="transmembrane region" description="Helical" evidence="1">
    <location>
        <begin position="87"/>
        <end position="106"/>
    </location>
</feature>